<evidence type="ECO:0000313" key="2">
    <source>
        <dbReference type="Proteomes" id="UP000005019"/>
    </source>
</evidence>
<dbReference type="Proteomes" id="UP000005019">
    <property type="component" value="Unassembled WGS sequence"/>
</dbReference>
<dbReference type="AlphaFoldDB" id="F5RD20"/>
<accession>F5RD20</accession>
<proteinExistence type="predicted"/>
<dbReference type="EMBL" id="AFHG01000049">
    <property type="protein sequence ID" value="EGK71671.1"/>
    <property type="molecule type" value="Genomic_DNA"/>
</dbReference>
<sequence>MSVMNYATGQTAQVGDRVLIERGRTPGRVREVIDADADLSQWNVKEPGLMIEAAPFGLVFWPASSPDAVVLVGREQEL</sequence>
<comment type="caution">
    <text evidence="1">The sequence shown here is derived from an EMBL/GenBank/DDBJ whole genome shotgun (WGS) entry which is preliminary data.</text>
</comment>
<protein>
    <submittedName>
        <fullName evidence="1">Uncharacterized protein</fullName>
    </submittedName>
</protein>
<reference evidence="1 2" key="1">
    <citation type="journal article" date="2011" name="J. Bacteriol.">
        <title>Genome sequence of Methyloversatilis universalis FAM5T, a methylotrophic representative of the order Rhodocyclales.</title>
        <authorList>
            <person name="Kittichotirat W."/>
            <person name="Good N.M."/>
            <person name="Hall R."/>
            <person name="Bringel F."/>
            <person name="Lajus A."/>
            <person name="Medigue C."/>
            <person name="Smalley N.E."/>
            <person name="Beck D."/>
            <person name="Bumgarner R."/>
            <person name="Vuilleumier S."/>
            <person name="Kalyuzhnaya M.G."/>
        </authorList>
    </citation>
    <scope>NUCLEOTIDE SEQUENCE [LARGE SCALE GENOMIC DNA]</scope>
    <source>
        <strain evidence="2">ATCC BAA-1314 / JCM 13912 / FAM5</strain>
    </source>
</reference>
<dbReference type="STRING" id="1000565.METUNv1_02177"/>
<organism evidence="1 2">
    <name type="scientific">Methyloversatilis universalis (strain ATCC BAA-1314 / DSM 25237 / JCM 13912 / CCUG 52030 / FAM5)</name>
    <dbReference type="NCBI Taxonomy" id="1000565"/>
    <lineage>
        <taxon>Bacteria</taxon>
        <taxon>Pseudomonadati</taxon>
        <taxon>Pseudomonadota</taxon>
        <taxon>Betaproteobacteria</taxon>
        <taxon>Nitrosomonadales</taxon>
        <taxon>Sterolibacteriaceae</taxon>
        <taxon>Methyloversatilis</taxon>
    </lineage>
</organism>
<name>F5RD20_METUF</name>
<gene>
    <name evidence="1" type="ORF">METUNv1_02177</name>
</gene>
<keyword evidence="2" id="KW-1185">Reference proteome</keyword>
<evidence type="ECO:0000313" key="1">
    <source>
        <dbReference type="EMBL" id="EGK71671.1"/>
    </source>
</evidence>